<evidence type="ECO:0000313" key="2">
    <source>
        <dbReference type="EMBL" id="BAF89630.1"/>
    </source>
</evidence>
<reference evidence="2 3" key="1">
    <citation type="journal article" date="2007" name="Appl. Environ. Microbiol.">
        <title>Rhizobial factors required for stem nodule maturation and maintenance in Sesbania rostrata-Azorhizobium caulinodans ORS571 symbiosis.</title>
        <authorList>
            <person name="Suzuki S."/>
            <person name="Aono T."/>
            <person name="Lee KB."/>
            <person name="Suzuki T."/>
            <person name="Liu CT."/>
            <person name="Miwa H."/>
            <person name="Wakao S."/>
            <person name="Iki T."/>
            <person name="Oyaizu H."/>
        </authorList>
    </citation>
    <scope>NUCLEOTIDE SEQUENCE [LARGE SCALE GENOMIC DNA]</scope>
    <source>
        <strain evidence="3">ATCC 43989 / DSM 5975 / JCM 20966 / LMG 6465 / NBRC 14845 / NCIMB 13405 / ORS 571</strain>
    </source>
</reference>
<keyword evidence="3" id="KW-1185">Reference proteome</keyword>
<gene>
    <name evidence="2" type="ordered locus">AZC_3632</name>
</gene>
<dbReference type="STRING" id="438753.AZC_3632"/>
<reference evidence="2 3" key="4">
    <citation type="journal article" date="2009" name="Appl. Environ. Microbiol.">
        <title>Comparative genome-wide transcriptional profiling of Azorhizobium caulinodans ORS571 grown under free-living and symbiotic conditions.</title>
        <authorList>
            <person name="Tsukada S."/>
            <person name="Aono T."/>
            <person name="Akiba N."/>
            <person name="Lee KB."/>
            <person name="Liu CT."/>
            <person name="Toyazaki H."/>
            <person name="Oyaizu H."/>
        </authorList>
    </citation>
    <scope>NUCLEOTIDE SEQUENCE [LARGE SCALE GENOMIC DNA]</scope>
    <source>
        <strain evidence="3">ATCC 43989 / DSM 5975 / JCM 20966 / LMG 6465 / NBRC 14845 / NCIMB 13405 / ORS 571</strain>
    </source>
</reference>
<feature type="region of interest" description="Disordered" evidence="1">
    <location>
        <begin position="50"/>
        <end position="82"/>
    </location>
</feature>
<reference evidence="2 3" key="3">
    <citation type="journal article" date="2008" name="BMC Genomics">
        <title>The genome of the versatile nitrogen fixer Azorhizobium caulinodans ORS571.</title>
        <authorList>
            <person name="Lee KB."/>
            <person name="Backer P.D."/>
            <person name="Aono T."/>
            <person name="Liu CT."/>
            <person name="Suzuki S."/>
            <person name="Suzuki T."/>
            <person name="Kaneko T."/>
            <person name="Yamada M."/>
            <person name="Tabata S."/>
            <person name="Kupfer D.M."/>
            <person name="Najar F.Z."/>
            <person name="Wiley G.B."/>
            <person name="Roe B."/>
            <person name="Binnewies T.T."/>
            <person name="Ussery D.W."/>
            <person name="D'Haeze W."/>
            <person name="Herder J.D."/>
            <person name="Gevers D."/>
            <person name="Vereecke D."/>
            <person name="Holsters M."/>
            <person name="Oyaizu H."/>
        </authorList>
    </citation>
    <scope>NUCLEOTIDE SEQUENCE [LARGE SCALE GENOMIC DNA]</scope>
    <source>
        <strain evidence="3">ATCC 43989 / DSM 5975 / JCM 20966 / LMG 6465 / NBRC 14845 / NCIMB 13405 / ORS 571</strain>
    </source>
</reference>
<reference evidence="3" key="2">
    <citation type="submission" date="2007-04" db="EMBL/GenBank/DDBJ databases">
        <title>Complete genome sequence of the nitrogen-fixing bacterium Azorhizobium caulinodans ORS571.</title>
        <authorList>
            <person name="Lee K.B."/>
            <person name="Backer P.D."/>
            <person name="Aono T."/>
            <person name="Liu C.T."/>
            <person name="Suzuki S."/>
            <person name="Suzuki T."/>
            <person name="Kaneko T."/>
            <person name="Yamada M."/>
            <person name="Tabata S."/>
            <person name="Kupfer D.M."/>
            <person name="Najar F.Z."/>
            <person name="Wiley G.B."/>
            <person name="Roe B."/>
            <person name="Binnewies T."/>
            <person name="Ussery D."/>
            <person name="Vereecke D."/>
            <person name="Gevers D."/>
            <person name="Holsters M."/>
            <person name="Oyaizu H."/>
        </authorList>
    </citation>
    <scope>NUCLEOTIDE SEQUENCE [LARGE SCALE GENOMIC DNA]</scope>
    <source>
        <strain evidence="3">ATCC 43989 / DSM 5975 / JCM 20966 / LMG 6465 / NBRC 14845 / NCIMB 13405 / ORS 571</strain>
    </source>
</reference>
<dbReference type="HOGENOM" id="CLU_2551046_0_0_5"/>
<dbReference type="Proteomes" id="UP000000270">
    <property type="component" value="Chromosome"/>
</dbReference>
<sequence>MAAGRRCGKGPHLEADMTTNESTLSRLLGTLGAMLRSAVPVQAPALAGAPAATLTDTAPRASFGGRKDEEHEPAWASFPRAL</sequence>
<feature type="compositionally biased region" description="Low complexity" evidence="1">
    <location>
        <begin position="50"/>
        <end position="61"/>
    </location>
</feature>
<evidence type="ECO:0000256" key="1">
    <source>
        <dbReference type="SAM" id="MobiDB-lite"/>
    </source>
</evidence>
<proteinExistence type="predicted"/>
<dbReference type="EMBL" id="AP009384">
    <property type="protein sequence ID" value="BAF89630.1"/>
    <property type="molecule type" value="Genomic_DNA"/>
</dbReference>
<name>A8IFM8_AZOC5</name>
<protein>
    <submittedName>
        <fullName evidence="2">Uncharacterized protein</fullName>
    </submittedName>
</protein>
<dbReference type="KEGG" id="azc:AZC_3632"/>
<organism evidence="2 3">
    <name type="scientific">Azorhizobium caulinodans (strain ATCC 43989 / DSM 5975 / JCM 20966 / LMG 6465 / NBRC 14845 / NCIMB 13405 / ORS 571)</name>
    <dbReference type="NCBI Taxonomy" id="438753"/>
    <lineage>
        <taxon>Bacteria</taxon>
        <taxon>Pseudomonadati</taxon>
        <taxon>Pseudomonadota</taxon>
        <taxon>Alphaproteobacteria</taxon>
        <taxon>Hyphomicrobiales</taxon>
        <taxon>Xanthobacteraceae</taxon>
        <taxon>Azorhizobium</taxon>
    </lineage>
</organism>
<evidence type="ECO:0000313" key="3">
    <source>
        <dbReference type="Proteomes" id="UP000000270"/>
    </source>
</evidence>
<accession>A8IFM8</accession>
<reference evidence="2 3" key="6">
    <citation type="journal article" date="2011" name="Appl. Environ. Microbiol.">
        <title>Involvement of the azorhizobial chromosome partition gene (parA) in the onset of bacteroid differentiation during Sesbania rostrata stem nodule development.</title>
        <authorList>
            <person name="Liu CT."/>
            <person name="Lee KB."/>
            <person name="Wang YS."/>
            <person name="Peng MH."/>
            <person name="Lee KT."/>
            <person name="Suzuki S."/>
            <person name="Suzuki T."/>
            <person name="Oyaizu H."/>
        </authorList>
    </citation>
    <scope>NUCLEOTIDE SEQUENCE [LARGE SCALE GENOMIC DNA]</scope>
    <source>
        <strain evidence="3">ATCC 43989 / DSM 5975 / JCM 20966 / LMG 6465 / NBRC 14845 / NCIMB 13405 / ORS 571</strain>
    </source>
</reference>
<reference evidence="2 3" key="5">
    <citation type="journal article" date="2010" name="Appl. Environ. Microbiol.">
        <title>phrR-like gene praR of Azorhizobium caulinodans ORS571 is essential for symbiosis with Sesbania rostrata and is involved in expression of reb genes.</title>
        <authorList>
            <person name="Akiba N."/>
            <person name="Aono T."/>
            <person name="Toyazaki H."/>
            <person name="Sato S."/>
            <person name="Oyaizu H."/>
        </authorList>
    </citation>
    <scope>NUCLEOTIDE SEQUENCE [LARGE SCALE GENOMIC DNA]</scope>
    <source>
        <strain evidence="3">ATCC 43989 / DSM 5975 / JCM 20966 / LMG 6465 / NBRC 14845 / NCIMB 13405 / ORS 571</strain>
    </source>
</reference>
<dbReference type="AlphaFoldDB" id="A8IFM8"/>